<sequence>MTTTRAPEIGRRALLLAGGALAAAPLASRAFAQGPATQAAGAAPAPDLPVVTARRMLGTLRRAHAELPVAAVQSEYSMLWRGPEAQCSGSARNSASASCRGARSASAF</sequence>
<evidence type="ECO:0000256" key="2">
    <source>
        <dbReference type="SAM" id="SignalP"/>
    </source>
</evidence>
<gene>
    <name evidence="3" type="ORF">GGR04_001111</name>
</gene>
<feature type="region of interest" description="Disordered" evidence="1">
    <location>
        <begin position="85"/>
        <end position="108"/>
    </location>
</feature>
<feature type="chain" id="PRO_5031573359" evidence="2">
    <location>
        <begin position="33"/>
        <end position="108"/>
    </location>
</feature>
<keyword evidence="2" id="KW-0732">Signal</keyword>
<accession>A0A7W6EEQ4</accession>
<evidence type="ECO:0000313" key="3">
    <source>
        <dbReference type="EMBL" id="MBB3997290.1"/>
    </source>
</evidence>
<evidence type="ECO:0000256" key="1">
    <source>
        <dbReference type="SAM" id="MobiDB-lite"/>
    </source>
</evidence>
<organism evidence="3 4">
    <name type="scientific">Aureimonas pseudogalii</name>
    <dbReference type="NCBI Taxonomy" id="1744844"/>
    <lineage>
        <taxon>Bacteria</taxon>
        <taxon>Pseudomonadati</taxon>
        <taxon>Pseudomonadota</taxon>
        <taxon>Alphaproteobacteria</taxon>
        <taxon>Hyphomicrobiales</taxon>
        <taxon>Aurantimonadaceae</taxon>
        <taxon>Aureimonas</taxon>
    </lineage>
</organism>
<reference evidence="3 4" key="1">
    <citation type="submission" date="2020-08" db="EMBL/GenBank/DDBJ databases">
        <title>Genomic Encyclopedia of Type Strains, Phase IV (KMG-IV): sequencing the most valuable type-strain genomes for metagenomic binning, comparative biology and taxonomic classification.</title>
        <authorList>
            <person name="Goeker M."/>
        </authorList>
    </citation>
    <scope>NUCLEOTIDE SEQUENCE [LARGE SCALE GENOMIC DNA]</scope>
    <source>
        <strain evidence="3 4">DSM 102238</strain>
    </source>
</reference>
<evidence type="ECO:0000313" key="4">
    <source>
        <dbReference type="Proteomes" id="UP000542776"/>
    </source>
</evidence>
<name>A0A7W6EEQ4_9HYPH</name>
<proteinExistence type="predicted"/>
<comment type="caution">
    <text evidence="3">The sequence shown here is derived from an EMBL/GenBank/DDBJ whole genome shotgun (WGS) entry which is preliminary data.</text>
</comment>
<dbReference type="Proteomes" id="UP000542776">
    <property type="component" value="Unassembled WGS sequence"/>
</dbReference>
<protein>
    <submittedName>
        <fullName evidence="3">Uncharacterized protein</fullName>
    </submittedName>
</protein>
<dbReference type="InterPro" id="IPR006311">
    <property type="entry name" value="TAT_signal"/>
</dbReference>
<feature type="compositionally biased region" description="Low complexity" evidence="1">
    <location>
        <begin position="87"/>
        <end position="108"/>
    </location>
</feature>
<dbReference type="AlphaFoldDB" id="A0A7W6EEQ4"/>
<keyword evidence="4" id="KW-1185">Reference proteome</keyword>
<feature type="signal peptide" evidence="2">
    <location>
        <begin position="1"/>
        <end position="32"/>
    </location>
</feature>
<dbReference type="PROSITE" id="PS51318">
    <property type="entry name" value="TAT"/>
    <property type="match status" value="1"/>
</dbReference>
<dbReference type="EMBL" id="JACIEK010000001">
    <property type="protein sequence ID" value="MBB3997290.1"/>
    <property type="molecule type" value="Genomic_DNA"/>
</dbReference>